<feature type="region of interest" description="Disordered" evidence="1">
    <location>
        <begin position="179"/>
        <end position="268"/>
    </location>
</feature>
<keyword evidence="2" id="KW-1133">Transmembrane helix</keyword>
<feature type="transmembrane region" description="Helical" evidence="2">
    <location>
        <begin position="148"/>
        <end position="171"/>
    </location>
</feature>
<dbReference type="EMBL" id="JAHCVI010000001">
    <property type="protein sequence ID" value="KAG7290713.1"/>
    <property type="molecule type" value="Genomic_DNA"/>
</dbReference>
<evidence type="ECO:0000256" key="2">
    <source>
        <dbReference type="SAM" id="Phobius"/>
    </source>
</evidence>
<protein>
    <submittedName>
        <fullName evidence="3">Uncharacterized protein</fullName>
    </submittedName>
</protein>
<feature type="compositionally biased region" description="Basic and acidic residues" evidence="1">
    <location>
        <begin position="252"/>
        <end position="268"/>
    </location>
</feature>
<evidence type="ECO:0000313" key="4">
    <source>
        <dbReference type="Proteomes" id="UP001197093"/>
    </source>
</evidence>
<dbReference type="Proteomes" id="UP001197093">
    <property type="component" value="Unassembled WGS sequence"/>
</dbReference>
<sequence length="268" mass="28387">MPPDPNQRNATDNCYVDQPSVCDEPNAVSCTNLAKGVTKACCPRLTTCSNETAATKEYVRCNIQFADLRRIDQAESSSSSSSLSSAAASSSATPTSSSTPGQSTPTATTTGLAVLTTTAAIQTPLPPTADSRQGQASSQSPASLPGGLIGGAAVGATLGFVSLVLLGYLFFQKQAKKKRRQQQQQEEGAGSTAYPQPQPPLEYSHSQHSHHQGVAQKGYGQFDHSSQAKREIEYGYQPGVWSGPPVEVDGDTAARKWEPVELPSERWK</sequence>
<evidence type="ECO:0000256" key="1">
    <source>
        <dbReference type="SAM" id="MobiDB-lite"/>
    </source>
</evidence>
<organism evidence="3 4">
    <name type="scientific">Staphylotrichum longicolle</name>
    <dbReference type="NCBI Taxonomy" id="669026"/>
    <lineage>
        <taxon>Eukaryota</taxon>
        <taxon>Fungi</taxon>
        <taxon>Dikarya</taxon>
        <taxon>Ascomycota</taxon>
        <taxon>Pezizomycotina</taxon>
        <taxon>Sordariomycetes</taxon>
        <taxon>Sordariomycetidae</taxon>
        <taxon>Sordariales</taxon>
        <taxon>Chaetomiaceae</taxon>
        <taxon>Staphylotrichum</taxon>
    </lineage>
</organism>
<feature type="region of interest" description="Disordered" evidence="1">
    <location>
        <begin position="76"/>
        <end position="108"/>
    </location>
</feature>
<evidence type="ECO:0000313" key="3">
    <source>
        <dbReference type="EMBL" id="KAG7290713.1"/>
    </source>
</evidence>
<comment type="caution">
    <text evidence="3">The sequence shown here is derived from an EMBL/GenBank/DDBJ whole genome shotgun (WGS) entry which is preliminary data.</text>
</comment>
<accession>A0AAD4EZV6</accession>
<keyword evidence="2" id="KW-0472">Membrane</keyword>
<reference evidence="3" key="1">
    <citation type="submission" date="2023-02" db="EMBL/GenBank/DDBJ databases">
        <authorList>
            <person name="Palmer J.M."/>
        </authorList>
    </citation>
    <scope>NUCLEOTIDE SEQUENCE</scope>
    <source>
        <strain evidence="3">FW57</strain>
    </source>
</reference>
<gene>
    <name evidence="3" type="ORF">NEMBOFW57_000716</name>
</gene>
<dbReference type="AlphaFoldDB" id="A0AAD4EZV6"/>
<keyword evidence="4" id="KW-1185">Reference proteome</keyword>
<proteinExistence type="predicted"/>
<keyword evidence="2" id="KW-0812">Transmembrane</keyword>
<name>A0AAD4EZV6_9PEZI</name>